<protein>
    <submittedName>
        <fullName evidence="2">Uncharacterized protein</fullName>
    </submittedName>
</protein>
<evidence type="ECO:0000313" key="3">
    <source>
        <dbReference type="Proteomes" id="UP001234178"/>
    </source>
</evidence>
<sequence length="83" mass="9364">MSVVSIREFVEMKHTMYFSIQLLQGLQWRIMTAISLVWRFATTRRSFLLVVLPIGVFGSAVESAYAASGGTSENHCWELVNHG</sequence>
<evidence type="ECO:0000256" key="1">
    <source>
        <dbReference type="SAM" id="Phobius"/>
    </source>
</evidence>
<feature type="transmembrane region" description="Helical" evidence="1">
    <location>
        <begin position="47"/>
        <end position="67"/>
    </location>
</feature>
<keyword evidence="1" id="KW-0812">Transmembrane</keyword>
<organism evidence="2 3">
    <name type="scientific">Daphnia magna</name>
    <dbReference type="NCBI Taxonomy" id="35525"/>
    <lineage>
        <taxon>Eukaryota</taxon>
        <taxon>Metazoa</taxon>
        <taxon>Ecdysozoa</taxon>
        <taxon>Arthropoda</taxon>
        <taxon>Crustacea</taxon>
        <taxon>Branchiopoda</taxon>
        <taxon>Diplostraca</taxon>
        <taxon>Cladocera</taxon>
        <taxon>Anomopoda</taxon>
        <taxon>Daphniidae</taxon>
        <taxon>Daphnia</taxon>
    </lineage>
</organism>
<keyword evidence="1" id="KW-0472">Membrane</keyword>
<keyword evidence="3" id="KW-1185">Reference proteome</keyword>
<dbReference type="EMBL" id="JAOYFB010000039">
    <property type="protein sequence ID" value="KAK4030370.1"/>
    <property type="molecule type" value="Genomic_DNA"/>
</dbReference>
<keyword evidence="1" id="KW-1133">Transmembrane helix</keyword>
<name>A0ABR0AZ13_9CRUS</name>
<gene>
    <name evidence="2" type="ORF">OUZ56_023369</name>
</gene>
<dbReference type="Proteomes" id="UP001234178">
    <property type="component" value="Unassembled WGS sequence"/>
</dbReference>
<accession>A0ABR0AZ13</accession>
<comment type="caution">
    <text evidence="2">The sequence shown here is derived from an EMBL/GenBank/DDBJ whole genome shotgun (WGS) entry which is preliminary data.</text>
</comment>
<proteinExistence type="predicted"/>
<reference evidence="2 3" key="1">
    <citation type="journal article" date="2023" name="Nucleic Acids Res.">
        <title>The hologenome of Daphnia magna reveals possible DNA methylation and microbiome-mediated evolution of the host genome.</title>
        <authorList>
            <person name="Chaturvedi A."/>
            <person name="Li X."/>
            <person name="Dhandapani V."/>
            <person name="Marshall H."/>
            <person name="Kissane S."/>
            <person name="Cuenca-Cambronero M."/>
            <person name="Asole G."/>
            <person name="Calvet F."/>
            <person name="Ruiz-Romero M."/>
            <person name="Marangio P."/>
            <person name="Guigo R."/>
            <person name="Rago D."/>
            <person name="Mirbahai L."/>
            <person name="Eastwood N."/>
            <person name="Colbourne J.K."/>
            <person name="Zhou J."/>
            <person name="Mallon E."/>
            <person name="Orsini L."/>
        </authorList>
    </citation>
    <scope>NUCLEOTIDE SEQUENCE [LARGE SCALE GENOMIC DNA]</scope>
    <source>
        <strain evidence="2">LRV0_1</strain>
    </source>
</reference>
<evidence type="ECO:0000313" key="2">
    <source>
        <dbReference type="EMBL" id="KAK4030370.1"/>
    </source>
</evidence>